<dbReference type="AlphaFoldDB" id="A0A6C0K0E4"/>
<dbReference type="EMBL" id="MN740778">
    <property type="protein sequence ID" value="QHU11023.1"/>
    <property type="molecule type" value="Genomic_DNA"/>
</dbReference>
<accession>A0A6C0K0E4</accession>
<name>A0A6C0K0E4_9ZZZZ</name>
<reference evidence="2" key="1">
    <citation type="journal article" date="2020" name="Nature">
        <title>Giant virus diversity and host interactions through global metagenomics.</title>
        <authorList>
            <person name="Schulz F."/>
            <person name="Roux S."/>
            <person name="Paez-Espino D."/>
            <person name="Jungbluth S."/>
            <person name="Walsh D.A."/>
            <person name="Denef V.J."/>
            <person name="McMahon K.D."/>
            <person name="Konstantinidis K.T."/>
            <person name="Eloe-Fadrosh E.A."/>
            <person name="Kyrpides N.C."/>
            <person name="Woyke T."/>
        </authorList>
    </citation>
    <scope>NUCLEOTIDE SEQUENCE</scope>
    <source>
        <strain evidence="2">GVMAG-S-1101165-84</strain>
    </source>
</reference>
<feature type="transmembrane region" description="Helical" evidence="1">
    <location>
        <begin position="6"/>
        <end position="26"/>
    </location>
</feature>
<evidence type="ECO:0000256" key="1">
    <source>
        <dbReference type="SAM" id="Phobius"/>
    </source>
</evidence>
<keyword evidence="1" id="KW-0812">Transmembrane</keyword>
<organism evidence="2">
    <name type="scientific">viral metagenome</name>
    <dbReference type="NCBI Taxonomy" id="1070528"/>
    <lineage>
        <taxon>unclassified sequences</taxon>
        <taxon>metagenomes</taxon>
        <taxon>organismal metagenomes</taxon>
    </lineage>
</organism>
<protein>
    <submittedName>
        <fullName evidence="2">Uncharacterized protein</fullName>
    </submittedName>
</protein>
<keyword evidence="1" id="KW-1133">Transmembrane helix</keyword>
<evidence type="ECO:0000313" key="2">
    <source>
        <dbReference type="EMBL" id="QHU11023.1"/>
    </source>
</evidence>
<keyword evidence="1" id="KW-0472">Membrane</keyword>
<sequence>MDSSVVWMWIYILTCILAGIFGARYFMTKKEYVGMALFLIGALVVFVVYGTRWFGSSGIYSDQTVTWPPALNTCPDFLTAHTIKTTAQTPVTVYGCIDTIGVSNNGAFRKFTGTLGTVLQAPYSVNNQGNVTATLSDFFPIQVDGESAQGLCDRLSQYGLTWDGVYDGVTCAAVAAVPS</sequence>
<proteinExistence type="predicted"/>
<feature type="transmembrane region" description="Helical" evidence="1">
    <location>
        <begin position="33"/>
        <end position="54"/>
    </location>
</feature>